<dbReference type="RefSeq" id="WP_119737687.1">
    <property type="nucleotide sequence ID" value="NZ_QYUN01000002.1"/>
</dbReference>
<evidence type="ECO:0000313" key="3">
    <source>
        <dbReference type="Proteomes" id="UP000285190"/>
    </source>
</evidence>
<proteinExistence type="predicted"/>
<dbReference type="AlphaFoldDB" id="A0A418WZV1"/>
<evidence type="ECO:0000256" key="1">
    <source>
        <dbReference type="SAM" id="SignalP"/>
    </source>
</evidence>
<evidence type="ECO:0008006" key="4">
    <source>
        <dbReference type="Google" id="ProtNLM"/>
    </source>
</evidence>
<keyword evidence="1" id="KW-0732">Signal</keyword>
<dbReference type="EMBL" id="QYUN01000002">
    <property type="protein sequence ID" value="RJG05736.1"/>
    <property type="molecule type" value="Genomic_DNA"/>
</dbReference>
<gene>
    <name evidence="2" type="ORF">D3870_06630</name>
</gene>
<feature type="signal peptide" evidence="1">
    <location>
        <begin position="1"/>
        <end position="42"/>
    </location>
</feature>
<feature type="chain" id="PRO_5019356037" description="Transporter" evidence="1">
    <location>
        <begin position="43"/>
        <end position="290"/>
    </location>
</feature>
<organism evidence="2 3">
    <name type="scientific">Noviherbaspirillum cavernae</name>
    <dbReference type="NCBI Taxonomy" id="2320862"/>
    <lineage>
        <taxon>Bacteria</taxon>
        <taxon>Pseudomonadati</taxon>
        <taxon>Pseudomonadota</taxon>
        <taxon>Betaproteobacteria</taxon>
        <taxon>Burkholderiales</taxon>
        <taxon>Oxalobacteraceae</taxon>
        <taxon>Noviherbaspirillum</taxon>
    </lineage>
</organism>
<protein>
    <recommendedName>
        <fullName evidence="4">Transporter</fullName>
    </recommendedName>
</protein>
<comment type="caution">
    <text evidence="2">The sequence shown here is derived from an EMBL/GenBank/DDBJ whole genome shotgun (WGS) entry which is preliminary data.</text>
</comment>
<accession>A0A418WZV1</accession>
<name>A0A418WZV1_9BURK</name>
<evidence type="ECO:0000313" key="2">
    <source>
        <dbReference type="EMBL" id="RJG05736.1"/>
    </source>
</evidence>
<keyword evidence="3" id="KW-1185">Reference proteome</keyword>
<sequence length="290" mass="31353">MENATRRAGMTGRLLPITATSRFVAASLAGCAALCAAPAVHAAAADDEELQKKLANPVADLITVPIQYSANLNTGPLDKTQHTLNIQPVYPLKLNQEWSLINRAIVPILSNPALASGQDRENGLGDILYQGFFSPTAKPGGLIWGVGPALQLKTATDERLGSGKWAIGPTAVALKQEGPWSIGLLATQLWSFAGDGDRQSVNQLQLQPILSYRLSPKNTIGYAGIVTANWKEDRSSQRWTVPLGVTYSILTRPKGMQPVNFVFGGGYNVIRPDDASNWFVRFQVNFIFPK</sequence>
<dbReference type="Proteomes" id="UP000285190">
    <property type="component" value="Unassembled WGS sequence"/>
</dbReference>
<dbReference type="OrthoDB" id="9809066at2"/>
<reference evidence="2 3" key="1">
    <citation type="submission" date="2018-09" db="EMBL/GenBank/DDBJ databases">
        <authorList>
            <person name="Zhu H."/>
        </authorList>
    </citation>
    <scope>NUCLEOTIDE SEQUENCE [LARGE SCALE GENOMIC DNA]</scope>
    <source>
        <strain evidence="2 3">K2R10-39</strain>
    </source>
</reference>